<organism evidence="4">
    <name type="scientific">Onchocerca flexuosa</name>
    <dbReference type="NCBI Taxonomy" id="387005"/>
    <lineage>
        <taxon>Eukaryota</taxon>
        <taxon>Metazoa</taxon>
        <taxon>Ecdysozoa</taxon>
        <taxon>Nematoda</taxon>
        <taxon>Chromadorea</taxon>
        <taxon>Rhabditida</taxon>
        <taxon>Spirurina</taxon>
        <taxon>Spiruromorpha</taxon>
        <taxon>Filarioidea</taxon>
        <taxon>Onchocercidae</taxon>
        <taxon>Onchocerca</taxon>
    </lineage>
</organism>
<accession>A0A183H1I4</accession>
<sequence>MDMGNDDINDFGGAFRQGFLCPFCMQDLGDLTTLHIHVEKYHPKSASADYSLDHIRGIFDKAKQKISHIDASFLTGDANSNNGGRTAISRSIFSMASDRVEKPSHSAHTFTFFQDL</sequence>
<keyword evidence="3" id="KW-1185">Reference proteome</keyword>
<evidence type="ECO:0000313" key="4">
    <source>
        <dbReference type="WBParaSite" id="OFLC_0000134301-mRNA-1"/>
    </source>
</evidence>
<protein>
    <submittedName>
        <fullName evidence="4">C2H2-type domain-containing protein</fullName>
    </submittedName>
</protein>
<evidence type="ECO:0000259" key="1">
    <source>
        <dbReference type="PROSITE" id="PS00028"/>
    </source>
</evidence>
<feature type="domain" description="C2H2-type" evidence="1">
    <location>
        <begin position="21"/>
        <end position="42"/>
    </location>
</feature>
<proteinExistence type="predicted"/>
<reference evidence="4" key="1">
    <citation type="submission" date="2016-06" db="UniProtKB">
        <authorList>
            <consortium name="WormBaseParasite"/>
        </authorList>
    </citation>
    <scope>IDENTIFICATION</scope>
</reference>
<dbReference type="InterPro" id="IPR013087">
    <property type="entry name" value="Znf_C2H2_type"/>
</dbReference>
<evidence type="ECO:0000313" key="2">
    <source>
        <dbReference type="EMBL" id="VDO29192.1"/>
    </source>
</evidence>
<reference evidence="2 3" key="2">
    <citation type="submission" date="2018-11" db="EMBL/GenBank/DDBJ databases">
        <authorList>
            <consortium name="Pathogen Informatics"/>
        </authorList>
    </citation>
    <scope>NUCLEOTIDE SEQUENCE [LARGE SCALE GENOMIC DNA]</scope>
</reference>
<dbReference type="Proteomes" id="UP000267606">
    <property type="component" value="Unassembled WGS sequence"/>
</dbReference>
<dbReference type="STRING" id="387005.A0A183H1I4"/>
<dbReference type="EMBL" id="UZAJ01000615">
    <property type="protein sequence ID" value="VDO29192.1"/>
    <property type="molecule type" value="Genomic_DNA"/>
</dbReference>
<name>A0A183H1I4_9BILA</name>
<dbReference type="WBParaSite" id="OFLC_0000134301-mRNA-1">
    <property type="protein sequence ID" value="OFLC_0000134301-mRNA-1"/>
    <property type="gene ID" value="OFLC_0000134301"/>
</dbReference>
<dbReference type="PROSITE" id="PS00028">
    <property type="entry name" value="ZINC_FINGER_C2H2_1"/>
    <property type="match status" value="1"/>
</dbReference>
<dbReference type="AlphaFoldDB" id="A0A183H1I4"/>
<evidence type="ECO:0000313" key="3">
    <source>
        <dbReference type="Proteomes" id="UP000267606"/>
    </source>
</evidence>
<gene>
    <name evidence="2" type="ORF">OFLC_LOCUS1344</name>
</gene>